<dbReference type="EMBL" id="JAHLFS010000038">
    <property type="protein sequence ID" value="MBU3851624.1"/>
    <property type="molecule type" value="Genomic_DNA"/>
</dbReference>
<keyword evidence="2 13" id="KW-0547">Nucleotide-binding</keyword>
<dbReference type="Pfam" id="PF00580">
    <property type="entry name" value="UvrD-helicase"/>
    <property type="match status" value="1"/>
</dbReference>
<evidence type="ECO:0000256" key="13">
    <source>
        <dbReference type="HAMAP-Rule" id="MF_01451"/>
    </source>
</evidence>
<dbReference type="PROSITE" id="PS51217">
    <property type="entry name" value="UVRD_HELICASE_CTER"/>
    <property type="match status" value="1"/>
</dbReference>
<dbReference type="InterPro" id="IPR011335">
    <property type="entry name" value="Restrct_endonuc-II-like"/>
</dbReference>
<comment type="subunit">
    <text evidence="13">Heterodimer of AddA and AddB/RexB.</text>
</comment>
<gene>
    <name evidence="13 17" type="primary">addA</name>
    <name evidence="17" type="ORF">H9901_02885</name>
</gene>
<dbReference type="EC" id="5.6.2.4" evidence="13"/>
<evidence type="ECO:0000256" key="1">
    <source>
        <dbReference type="ARBA" id="ARBA00022722"/>
    </source>
</evidence>
<keyword evidence="7 13" id="KW-0067">ATP-binding</keyword>
<dbReference type="PANTHER" id="PTHR11070">
    <property type="entry name" value="UVRD / RECB / PCRA DNA HELICASE FAMILY MEMBER"/>
    <property type="match status" value="1"/>
</dbReference>
<keyword evidence="1 13" id="KW-0540">Nuclease</keyword>
<evidence type="ECO:0000259" key="15">
    <source>
        <dbReference type="PROSITE" id="PS51198"/>
    </source>
</evidence>
<evidence type="ECO:0000256" key="5">
    <source>
        <dbReference type="ARBA" id="ARBA00022806"/>
    </source>
</evidence>
<dbReference type="GO" id="GO:0000724">
    <property type="term" value="P:double-strand break repair via homologous recombination"/>
    <property type="evidence" value="ECO:0007669"/>
    <property type="project" value="UniProtKB-UniRule"/>
</dbReference>
<keyword evidence="5 13" id="KW-0347">Helicase</keyword>
<evidence type="ECO:0000256" key="7">
    <source>
        <dbReference type="ARBA" id="ARBA00022840"/>
    </source>
</evidence>
<evidence type="ECO:0000256" key="3">
    <source>
        <dbReference type="ARBA" id="ARBA00022763"/>
    </source>
</evidence>
<evidence type="ECO:0000256" key="9">
    <source>
        <dbReference type="ARBA" id="ARBA00023204"/>
    </source>
</evidence>
<evidence type="ECO:0000256" key="10">
    <source>
        <dbReference type="ARBA" id="ARBA00023235"/>
    </source>
</evidence>
<keyword evidence="4 13" id="KW-0378">Hydrolase</keyword>
<evidence type="ECO:0000256" key="12">
    <source>
        <dbReference type="ARBA" id="ARBA00048988"/>
    </source>
</evidence>
<dbReference type="Gene3D" id="3.90.320.10">
    <property type="match status" value="1"/>
</dbReference>
<evidence type="ECO:0000256" key="4">
    <source>
        <dbReference type="ARBA" id="ARBA00022801"/>
    </source>
</evidence>
<evidence type="ECO:0000313" key="17">
    <source>
        <dbReference type="EMBL" id="MBU3851624.1"/>
    </source>
</evidence>
<accession>A0A948WZJ0</accession>
<evidence type="ECO:0000313" key="18">
    <source>
        <dbReference type="Proteomes" id="UP000777303"/>
    </source>
</evidence>
<comment type="catalytic activity">
    <reaction evidence="11 13">
        <text>Couples ATP hydrolysis with the unwinding of duplex DNA by translocating in the 3'-5' direction.</text>
        <dbReference type="EC" id="5.6.2.4"/>
    </reaction>
</comment>
<comment type="similarity">
    <text evidence="13">Belongs to the helicase family. AddA subfamily.</text>
</comment>
<sequence>MMTIQPTPNQQKAIDIDGCNLLVSASAGSGKTAVLVQRILRILTDPHERVSLDHLLIVTFTKAAAKDMKAKLRQELTQRIASIHLDAADNSRQRQLRSQQDWLIQQLRLLNVADITTTDAFCMQLVRRYFYVIDLDPSFRMMDNNEQILLKQQVWENVREELFTQDYRHATNDFIQLTRNFSNDRNDDGLYNVVQKILSYADVHPQPEEWLRQLVKPYEVGEQLMASEIYQQLLPILQANLQDIANNLQLAHELLMTADDTAAWVQKYQAVFAQVQQQLANLQTQLTTGTWDDLRQIINNLYVPATPRDSKKVDKMITAQLKIVIANIKDAYKTLQKYFVLPEKTLLNISQDAAKLVNELVTVVIKYRQQLNNVKRQRNMVTFNDIEHFAYQILHSDKYPQVIKDIQSQYREIMIDEYQDTNELQEAILQSISNPKHGNRFMVGDMKQSIYGFRQANPKLFQAKLNTYQTQLNALAQQPDNGIKINLADNFRSVAGIDAFVNMIFAQIMDQQLGGSDYLHDGMLRFGAKYYDKRQHASTYPATEIMLYDPHQNSEQNTSTMFDSKEEAEAVIVARKIKQLVNHDQIYVDGKWRPLTYGDIMILARNRHYNLALTDVFAQMHIPIHVNDVENYFQTTEIQIMLALLQIIDNPDQDIPLVAVLRSPMFALGENDLAKIRIHQRQGSYYQAVQAFISDKATDSDLRASLTNFMTVLNDLRDFASHESLSTLIWHIYQVTGWLDYVGGMPNGQQRQANLHALYDRAQTYEDNGFQGLFQFVQFIKQLQQENKDLSEAVTYQEDDAVQVTTIHGSKGLQAPVVILMGLEHKFNQEDLNANTLIDENGLGIKYLTPSHLRLNTLQYEVQHERMKKELAAEEMRLLYVALTRAEQKLILVGELGKTYSQILSEWQQDTDGCITPLLPLSSRLKANNYLKWIGMSLVREANFADHREGHLLNDQANFDVTILTPTTLQTDEQQSNIWQVYPRGNNVAQLHALAAHNAPFADQATLLKLLNGKYANIQATMTTAYQAVSKAKQYFDDPDNQSMHVMLPDHPIAYSAQDNNKFHFDDDEFATPRFIDVNEKQPSPSVIGTATHLLLQKINLEQQPTHATLVQLLTDCEAMGIIAPNVAPYVNLYHILRLFNNQLGQLLLQYPKHVHREQPFAMIMPATKLFSHLNTNEQSAILIHGIIDGYLCLPNNEVILFDYKTDRITSEKSLQNALSHYRGQLALYADALMTMIPNANIIHRYLYFLDIDELIDLNHQ</sequence>
<keyword evidence="3 13" id="KW-0227">DNA damage</keyword>
<comment type="catalytic activity">
    <reaction evidence="12 13">
        <text>ATP + H2O = ADP + phosphate + H(+)</text>
        <dbReference type="Rhea" id="RHEA:13065"/>
        <dbReference type="ChEBI" id="CHEBI:15377"/>
        <dbReference type="ChEBI" id="CHEBI:15378"/>
        <dbReference type="ChEBI" id="CHEBI:30616"/>
        <dbReference type="ChEBI" id="CHEBI:43474"/>
        <dbReference type="ChEBI" id="CHEBI:456216"/>
        <dbReference type="EC" id="5.6.2.4"/>
    </reaction>
</comment>
<dbReference type="PANTHER" id="PTHR11070:SF48">
    <property type="entry name" value="ATP-DEPENDENT HELICASE_NUCLEASE SUBUNIT A"/>
    <property type="match status" value="1"/>
</dbReference>
<dbReference type="EC" id="3.1.-.-" evidence="13"/>
<evidence type="ECO:0000256" key="14">
    <source>
        <dbReference type="PROSITE-ProRule" id="PRU00560"/>
    </source>
</evidence>
<dbReference type="InterPro" id="IPR014152">
    <property type="entry name" value="AddA"/>
</dbReference>
<dbReference type="InterPro" id="IPR011604">
    <property type="entry name" value="PDDEXK-like_dom_sf"/>
</dbReference>
<dbReference type="Pfam" id="PF12705">
    <property type="entry name" value="PDDEXK_1"/>
    <property type="match status" value="1"/>
</dbReference>
<evidence type="ECO:0000256" key="6">
    <source>
        <dbReference type="ARBA" id="ARBA00022839"/>
    </source>
</evidence>
<dbReference type="InterPro" id="IPR000212">
    <property type="entry name" value="DNA_helicase_UvrD/REP"/>
</dbReference>
<dbReference type="Pfam" id="PF13361">
    <property type="entry name" value="UvrD_C"/>
    <property type="match status" value="1"/>
</dbReference>
<comment type="caution">
    <text evidence="17">The sequence shown here is derived from an EMBL/GenBank/DDBJ whole genome shotgun (WGS) entry which is preliminary data.</text>
</comment>
<name>A0A948WZJ0_9LACO</name>
<dbReference type="InterPro" id="IPR027417">
    <property type="entry name" value="P-loop_NTPase"/>
</dbReference>
<keyword evidence="9 13" id="KW-0234">DNA repair</keyword>
<dbReference type="Gene3D" id="1.10.486.10">
    <property type="entry name" value="PCRA, domain 4"/>
    <property type="match status" value="1"/>
</dbReference>
<dbReference type="AlphaFoldDB" id="A0A948WZJ0"/>
<evidence type="ECO:0000256" key="11">
    <source>
        <dbReference type="ARBA" id="ARBA00034617"/>
    </source>
</evidence>
<feature type="domain" description="UvrD-like helicase ATP-binding" evidence="15">
    <location>
        <begin position="4"/>
        <end position="494"/>
    </location>
</feature>
<proteinExistence type="inferred from homology"/>
<dbReference type="GO" id="GO:0043138">
    <property type="term" value="F:3'-5' DNA helicase activity"/>
    <property type="evidence" value="ECO:0007669"/>
    <property type="project" value="UniProtKB-UniRule"/>
</dbReference>
<evidence type="ECO:0000256" key="2">
    <source>
        <dbReference type="ARBA" id="ARBA00022741"/>
    </source>
</evidence>
<dbReference type="Gene3D" id="3.40.50.300">
    <property type="entry name" value="P-loop containing nucleotide triphosphate hydrolases"/>
    <property type="match status" value="4"/>
</dbReference>
<comment type="function">
    <text evidence="13">The heterodimer acts as both an ATP-dependent DNA helicase and an ATP-dependent, dual-direction single-stranded exonuclease. Recognizes the chi site generating a DNA molecule suitable for the initiation of homologous recombination. The AddA nuclease domain is required for chi fragment generation; this subunit has the helicase and 3' -&gt; 5' nuclease activities.</text>
</comment>
<keyword evidence="6 13" id="KW-0269">Exonuclease</keyword>
<dbReference type="InterPro" id="IPR038726">
    <property type="entry name" value="PDDEXK_AddAB-type"/>
</dbReference>
<dbReference type="Proteomes" id="UP000777303">
    <property type="component" value="Unassembled WGS sequence"/>
</dbReference>
<keyword evidence="10 13" id="KW-0413">Isomerase</keyword>
<dbReference type="GO" id="GO:0005524">
    <property type="term" value="F:ATP binding"/>
    <property type="evidence" value="ECO:0007669"/>
    <property type="project" value="UniProtKB-UniRule"/>
</dbReference>
<dbReference type="InterPro" id="IPR014017">
    <property type="entry name" value="DNA_helicase_UvrD-like_C"/>
</dbReference>
<keyword evidence="8 13" id="KW-0238">DNA-binding</keyword>
<dbReference type="PROSITE" id="PS51198">
    <property type="entry name" value="UVRD_HELICASE_ATP_BIND"/>
    <property type="match status" value="1"/>
</dbReference>
<dbReference type="GO" id="GO:0005829">
    <property type="term" value="C:cytosol"/>
    <property type="evidence" value="ECO:0007669"/>
    <property type="project" value="TreeGrafter"/>
</dbReference>
<dbReference type="GO" id="GO:0033202">
    <property type="term" value="C:DNA helicase complex"/>
    <property type="evidence" value="ECO:0007669"/>
    <property type="project" value="TreeGrafter"/>
</dbReference>
<reference evidence="17" key="2">
    <citation type="submission" date="2021-04" db="EMBL/GenBank/DDBJ databases">
        <authorList>
            <person name="Gilroy R."/>
        </authorList>
    </citation>
    <scope>NUCLEOTIDE SEQUENCE</scope>
    <source>
        <strain evidence="17">F6-6636</strain>
    </source>
</reference>
<comment type="cofactor">
    <cofactor evidence="13">
        <name>Mg(2+)</name>
        <dbReference type="ChEBI" id="CHEBI:18420"/>
    </cofactor>
</comment>
<evidence type="ECO:0000256" key="8">
    <source>
        <dbReference type="ARBA" id="ARBA00023125"/>
    </source>
</evidence>
<protein>
    <recommendedName>
        <fullName evidence="13">ATP-dependent helicase/nuclease subunit A</fullName>
        <ecNumber evidence="13">3.1.-.-</ecNumber>
        <ecNumber evidence="13">5.6.2.4</ecNumber>
    </recommendedName>
    <alternativeName>
        <fullName evidence="13">ATP-dependent helicase/nuclease AddA</fullName>
    </alternativeName>
    <alternativeName>
        <fullName evidence="13">DNA 3'-5' helicase AddA</fullName>
    </alternativeName>
</protein>
<dbReference type="SUPFAM" id="SSF52980">
    <property type="entry name" value="Restriction endonuclease-like"/>
    <property type="match status" value="1"/>
</dbReference>
<dbReference type="GO" id="GO:0008408">
    <property type="term" value="F:3'-5' exonuclease activity"/>
    <property type="evidence" value="ECO:0007669"/>
    <property type="project" value="UniProtKB-UniRule"/>
</dbReference>
<organism evidence="17 18">
    <name type="scientific">Candidatus Paralactobacillus gallistercoris</name>
    <dbReference type="NCBI Taxonomy" id="2838724"/>
    <lineage>
        <taxon>Bacteria</taxon>
        <taxon>Bacillati</taxon>
        <taxon>Bacillota</taxon>
        <taxon>Bacilli</taxon>
        <taxon>Lactobacillales</taxon>
        <taxon>Lactobacillaceae</taxon>
        <taxon>Lactobacillus</taxon>
    </lineage>
</organism>
<feature type="binding site" evidence="14">
    <location>
        <begin position="25"/>
        <end position="32"/>
    </location>
    <ligand>
        <name>ATP</name>
        <dbReference type="ChEBI" id="CHEBI:30616"/>
    </ligand>
</feature>
<reference evidence="17" key="1">
    <citation type="journal article" date="2021" name="PeerJ">
        <title>Extensive microbial diversity within the chicken gut microbiome revealed by metagenomics and culture.</title>
        <authorList>
            <person name="Gilroy R."/>
            <person name="Ravi A."/>
            <person name="Getino M."/>
            <person name="Pursley I."/>
            <person name="Horton D.L."/>
            <person name="Alikhan N.F."/>
            <person name="Baker D."/>
            <person name="Gharbi K."/>
            <person name="Hall N."/>
            <person name="Watson M."/>
            <person name="Adriaenssens E.M."/>
            <person name="Foster-Nyarko E."/>
            <person name="Jarju S."/>
            <person name="Secka A."/>
            <person name="Antonio M."/>
            <person name="Oren A."/>
            <person name="Chaudhuri R.R."/>
            <person name="La Ragione R."/>
            <person name="Hildebrand F."/>
            <person name="Pallen M.J."/>
        </authorList>
    </citation>
    <scope>NUCLEOTIDE SEQUENCE</scope>
    <source>
        <strain evidence="17">F6-6636</strain>
    </source>
</reference>
<dbReference type="GO" id="GO:0003690">
    <property type="term" value="F:double-stranded DNA binding"/>
    <property type="evidence" value="ECO:0007669"/>
    <property type="project" value="UniProtKB-UniRule"/>
</dbReference>
<dbReference type="SUPFAM" id="SSF52540">
    <property type="entry name" value="P-loop containing nucleoside triphosphate hydrolases"/>
    <property type="match status" value="1"/>
</dbReference>
<feature type="domain" description="UvrD-like helicase C-terminal" evidence="16">
    <location>
        <begin position="514"/>
        <end position="812"/>
    </location>
</feature>
<dbReference type="InterPro" id="IPR014016">
    <property type="entry name" value="UvrD-like_ATP-bd"/>
</dbReference>
<dbReference type="HAMAP" id="MF_01451">
    <property type="entry name" value="AddA"/>
    <property type="match status" value="1"/>
</dbReference>
<dbReference type="NCBIfam" id="TIGR02785">
    <property type="entry name" value="addA_Gpos"/>
    <property type="match status" value="1"/>
</dbReference>
<evidence type="ECO:0000259" key="16">
    <source>
        <dbReference type="PROSITE" id="PS51217"/>
    </source>
</evidence>
<dbReference type="Gene3D" id="6.10.250.2380">
    <property type="match status" value="1"/>
</dbReference>